<keyword evidence="2" id="KW-1133">Transmembrane helix</keyword>
<dbReference type="Proteomes" id="UP000647491">
    <property type="component" value="Unassembled WGS sequence"/>
</dbReference>
<name>A0ABR7NP87_9FIRM</name>
<dbReference type="RefSeq" id="WP_262426746.1">
    <property type="nucleotide sequence ID" value="NZ_JACRTJ010000005.1"/>
</dbReference>
<gene>
    <name evidence="3" type="ORF">H8708_01620</name>
</gene>
<reference evidence="3 4" key="1">
    <citation type="submission" date="2020-08" db="EMBL/GenBank/DDBJ databases">
        <title>Genome public.</title>
        <authorList>
            <person name="Liu C."/>
            <person name="Sun Q."/>
        </authorList>
    </citation>
    <scope>NUCLEOTIDE SEQUENCE [LARGE SCALE GENOMIC DNA]</scope>
    <source>
        <strain evidence="3 4">BX10</strain>
    </source>
</reference>
<feature type="compositionally biased region" description="Low complexity" evidence="1">
    <location>
        <begin position="110"/>
        <end position="121"/>
    </location>
</feature>
<evidence type="ECO:0000256" key="1">
    <source>
        <dbReference type="SAM" id="MobiDB-lite"/>
    </source>
</evidence>
<evidence type="ECO:0000313" key="4">
    <source>
        <dbReference type="Proteomes" id="UP000647491"/>
    </source>
</evidence>
<evidence type="ECO:0000313" key="3">
    <source>
        <dbReference type="EMBL" id="MBC8597934.1"/>
    </source>
</evidence>
<feature type="compositionally biased region" description="Low complexity" evidence="1">
    <location>
        <begin position="79"/>
        <end position="93"/>
    </location>
</feature>
<sequence length="366" mass="39804">MRKRICPYCDQELEGRYCRGCRRFVKTPLIVDVNYYLNERHPASEENCQYHGDLHTGEMEARPDHRASYEDVEKDGWPGRKAAAAPKAKTGKNGKSGGKASEAQVSRNQSAGSGRSASRPGRGWAPVWILAAAAAAVIMASGGMVMNSISHMVPDLEPEPVYPEEGSWDEGISIEEVWPEETAAGEQELSEEEVRAAGIRCNGYGHLDVNGDELQADLEGLAADHGLAVEELGRTSANFAFGEFTNYEVRYDYILTGEDGWYRGVTLSLDTGDGSLHGIQVSADNLEAMYQLLDMVMELLKESGAVSENPGGQMVFETVVMEGGLEDGITGEVMYQGLEAWAAYDDSGSGEFCMLSLYAPEEGETV</sequence>
<keyword evidence="2" id="KW-0812">Transmembrane</keyword>
<proteinExistence type="predicted"/>
<feature type="region of interest" description="Disordered" evidence="1">
    <location>
        <begin position="60"/>
        <end position="121"/>
    </location>
</feature>
<comment type="caution">
    <text evidence="3">The sequence shown here is derived from an EMBL/GenBank/DDBJ whole genome shotgun (WGS) entry which is preliminary data.</text>
</comment>
<protein>
    <recommendedName>
        <fullName evidence="5">Zinc ribbon domain-containing protein</fullName>
    </recommendedName>
</protein>
<evidence type="ECO:0008006" key="5">
    <source>
        <dbReference type="Google" id="ProtNLM"/>
    </source>
</evidence>
<organism evidence="3 4">
    <name type="scientific">Enterocloster hominis</name>
    <name type="common">ex Liu et al. 2021</name>
    <dbReference type="NCBI Taxonomy" id="2763663"/>
    <lineage>
        <taxon>Bacteria</taxon>
        <taxon>Bacillati</taxon>
        <taxon>Bacillota</taxon>
        <taxon>Clostridia</taxon>
        <taxon>Lachnospirales</taxon>
        <taxon>Lachnospiraceae</taxon>
        <taxon>Enterocloster</taxon>
    </lineage>
</organism>
<feature type="compositionally biased region" description="Basic and acidic residues" evidence="1">
    <location>
        <begin position="60"/>
        <end position="78"/>
    </location>
</feature>
<evidence type="ECO:0000256" key="2">
    <source>
        <dbReference type="SAM" id="Phobius"/>
    </source>
</evidence>
<keyword evidence="4" id="KW-1185">Reference proteome</keyword>
<accession>A0ABR7NP87</accession>
<dbReference type="EMBL" id="JACRTJ010000005">
    <property type="protein sequence ID" value="MBC8597934.1"/>
    <property type="molecule type" value="Genomic_DNA"/>
</dbReference>
<feature type="transmembrane region" description="Helical" evidence="2">
    <location>
        <begin position="125"/>
        <end position="146"/>
    </location>
</feature>
<keyword evidence="2" id="KW-0472">Membrane</keyword>